<dbReference type="Gene3D" id="3.30.470.30">
    <property type="entry name" value="DNA ligase/mRNA capping enzyme"/>
    <property type="match status" value="1"/>
</dbReference>
<feature type="domain" description="RNA ligase 2 C-terminal" evidence="2">
    <location>
        <begin position="270"/>
        <end position="348"/>
    </location>
</feature>
<organism evidence="3 4">
    <name type="scientific">Pseudobacteroides cellulosolvens ATCC 35603 = DSM 2933</name>
    <dbReference type="NCBI Taxonomy" id="398512"/>
    <lineage>
        <taxon>Bacteria</taxon>
        <taxon>Bacillati</taxon>
        <taxon>Bacillota</taxon>
        <taxon>Clostridia</taxon>
        <taxon>Eubacteriales</taxon>
        <taxon>Oscillospiraceae</taxon>
        <taxon>Pseudobacteroides</taxon>
    </lineage>
</organism>
<dbReference type="Proteomes" id="UP000036923">
    <property type="component" value="Unassembled WGS sequence"/>
</dbReference>
<protein>
    <submittedName>
        <fullName evidence="3">RNA ligase domain, REL/Rln2</fullName>
    </submittedName>
</protein>
<gene>
    <name evidence="3" type="ORF">Bccel_4460</name>
</gene>
<dbReference type="InterPro" id="IPR040609">
    <property type="entry name" value="Rnl2_C"/>
</dbReference>
<dbReference type="InterPro" id="IPR041948">
    <property type="entry name" value="Rnl1/2_C_sf"/>
</dbReference>
<reference evidence="4" key="1">
    <citation type="submission" date="2015-07" db="EMBL/GenBank/DDBJ databases">
        <title>Near-Complete Genome Sequence of the Cellulolytic Bacterium Bacteroides (Pseudobacteroides) cellulosolvens ATCC 35603.</title>
        <authorList>
            <person name="Dassa B."/>
            <person name="Utturkar S.M."/>
            <person name="Klingeman D.M."/>
            <person name="Hurt R.A."/>
            <person name="Keller M."/>
            <person name="Xu J."/>
            <person name="Reddy Y.H.K."/>
            <person name="Borovok I."/>
            <person name="Grinberg I.R."/>
            <person name="Lamed R."/>
            <person name="Zhivin O."/>
            <person name="Bayer E.A."/>
            <person name="Brown S.D."/>
        </authorList>
    </citation>
    <scope>NUCLEOTIDE SEQUENCE [LARGE SCALE GENOMIC DNA]</scope>
    <source>
        <strain evidence="4">DSM 2933</strain>
    </source>
</reference>
<keyword evidence="3" id="KW-0436">Ligase</keyword>
<sequence length="361" mass="41347">MLIEDVDKTSDWKFISYEKIAEGIDRLKLSVEDYRYLKKYEWVVTEKIHGSNFAVITDGINIRYAKRKEMLLSDDNFFNHRVLVNIIIGKVEKVYETILNMEKSTERITIYGELFGGYYPHAEVAVNREVEAVQTGVYYSPDIEFCAFDIAVESGNERKYLDYNIAVNIFEKAGLMYAKPLFKGSFEKASDYPVGFESNIPQLLGLPPLNFENKAEGIVIKPVKPVFIKTAKGIARPIIKKKIAEFEEESRFHGANNWSTKYSGYAVCTDEMLESIISEIRGMINKNRLNNVISKVGRIHKSEYKNELTKQLLDDAFESFNSKYDNYLTLLNQKQVGKLQDALKEEIDKLLSVGVDIIVSG</sequence>
<evidence type="ECO:0000313" key="4">
    <source>
        <dbReference type="Proteomes" id="UP000036923"/>
    </source>
</evidence>
<dbReference type="STRING" id="398512.Bccel_4460"/>
<dbReference type="PATRIC" id="fig|398512.5.peg.4670"/>
<dbReference type="Gene3D" id="1.10.10.1810">
    <property type="entry name" value="RNA ligase"/>
    <property type="match status" value="1"/>
</dbReference>
<dbReference type="OrthoDB" id="1060685at2"/>
<dbReference type="SUPFAM" id="SSF56091">
    <property type="entry name" value="DNA ligase/mRNA capping enzyme, catalytic domain"/>
    <property type="match status" value="1"/>
</dbReference>
<dbReference type="Pfam" id="PF18043">
    <property type="entry name" value="T4_Rnl2_C"/>
    <property type="match status" value="1"/>
</dbReference>
<evidence type="ECO:0000259" key="2">
    <source>
        <dbReference type="Pfam" id="PF18043"/>
    </source>
</evidence>
<dbReference type="GO" id="GO:0016874">
    <property type="term" value="F:ligase activity"/>
    <property type="evidence" value="ECO:0007669"/>
    <property type="project" value="UniProtKB-KW"/>
</dbReference>
<dbReference type="Gene3D" id="3.30.1490.70">
    <property type="match status" value="1"/>
</dbReference>
<evidence type="ECO:0000313" key="3">
    <source>
        <dbReference type="EMBL" id="KNY29186.1"/>
    </source>
</evidence>
<dbReference type="Pfam" id="PF09414">
    <property type="entry name" value="RNA_ligase"/>
    <property type="match status" value="1"/>
</dbReference>
<feature type="domain" description="RNA ligase" evidence="1">
    <location>
        <begin position="41"/>
        <end position="241"/>
    </location>
</feature>
<dbReference type="AlphaFoldDB" id="A0A0L6JTK8"/>
<dbReference type="InterPro" id="IPR021122">
    <property type="entry name" value="RNA_ligase_dom_REL/Rnl2"/>
</dbReference>
<dbReference type="eggNOG" id="ENOG502ZBS2">
    <property type="taxonomic scope" value="Bacteria"/>
</dbReference>
<accession>A0A0L6JTK8</accession>
<comment type="caution">
    <text evidence="3">The sequence shown here is derived from an EMBL/GenBank/DDBJ whole genome shotgun (WGS) entry which is preliminary data.</text>
</comment>
<name>A0A0L6JTK8_9FIRM</name>
<dbReference type="EMBL" id="LGTC01000001">
    <property type="protein sequence ID" value="KNY29186.1"/>
    <property type="molecule type" value="Genomic_DNA"/>
</dbReference>
<keyword evidence="4" id="KW-1185">Reference proteome</keyword>
<proteinExistence type="predicted"/>
<dbReference type="RefSeq" id="WP_036944875.1">
    <property type="nucleotide sequence ID" value="NZ_JQKC01000037.1"/>
</dbReference>
<evidence type="ECO:0000259" key="1">
    <source>
        <dbReference type="Pfam" id="PF09414"/>
    </source>
</evidence>